<keyword evidence="3" id="KW-0689">Ribosomal protein</keyword>
<comment type="similarity">
    <text evidence="2">Belongs to the mitochondrion-specific ribosomal protein mL50 family.</text>
</comment>
<evidence type="ECO:0000313" key="8">
    <source>
        <dbReference type="EMBL" id="KAE8349245.1"/>
    </source>
</evidence>
<dbReference type="GO" id="GO:0005840">
    <property type="term" value="C:ribosome"/>
    <property type="evidence" value="ECO:0007669"/>
    <property type="project" value="UniProtKB-KW"/>
</dbReference>
<feature type="compositionally biased region" description="Polar residues" evidence="7">
    <location>
        <begin position="93"/>
        <end position="107"/>
    </location>
</feature>
<feature type="region of interest" description="Disordered" evidence="7">
    <location>
        <begin position="84"/>
        <end position="110"/>
    </location>
</feature>
<evidence type="ECO:0000313" key="9">
    <source>
        <dbReference type="Proteomes" id="UP000327118"/>
    </source>
</evidence>
<reference evidence="9" key="1">
    <citation type="submission" date="2019-04" db="EMBL/GenBank/DDBJ databases">
        <title>Friends and foes A comparative genomics studyof 23 Aspergillus species from section Flavi.</title>
        <authorList>
            <consortium name="DOE Joint Genome Institute"/>
            <person name="Kjaerbolling I."/>
            <person name="Vesth T."/>
            <person name="Frisvad J.C."/>
            <person name="Nybo J.L."/>
            <person name="Theobald S."/>
            <person name="Kildgaard S."/>
            <person name="Isbrandt T."/>
            <person name="Kuo A."/>
            <person name="Sato A."/>
            <person name="Lyhne E.K."/>
            <person name="Kogle M.E."/>
            <person name="Wiebenga A."/>
            <person name="Kun R.S."/>
            <person name="Lubbers R.J."/>
            <person name="Makela M.R."/>
            <person name="Barry K."/>
            <person name="Chovatia M."/>
            <person name="Clum A."/>
            <person name="Daum C."/>
            <person name="Haridas S."/>
            <person name="He G."/>
            <person name="LaButti K."/>
            <person name="Lipzen A."/>
            <person name="Mondo S."/>
            <person name="Riley R."/>
            <person name="Salamov A."/>
            <person name="Simmons B.A."/>
            <person name="Magnuson J.K."/>
            <person name="Henrissat B."/>
            <person name="Mortensen U.H."/>
            <person name="Larsen T.O."/>
            <person name="Devries R.P."/>
            <person name="Grigoriev I.V."/>
            <person name="Machida M."/>
            <person name="Baker S.E."/>
            <person name="Andersen M.R."/>
        </authorList>
    </citation>
    <scope>NUCLEOTIDE SEQUENCE [LARGE SCALE GENOMIC DNA]</scope>
    <source>
        <strain evidence="9">CBS 553.77</strain>
    </source>
</reference>
<evidence type="ECO:0000256" key="7">
    <source>
        <dbReference type="SAM" id="MobiDB-lite"/>
    </source>
</evidence>
<accession>A0A5N6YUS4</accession>
<dbReference type="OrthoDB" id="6220758at2759"/>
<gene>
    <name evidence="8" type="ORF">BDV28DRAFT_141621</name>
</gene>
<evidence type="ECO:0000256" key="2">
    <source>
        <dbReference type="ARBA" id="ARBA00008860"/>
    </source>
</evidence>
<evidence type="ECO:0000256" key="6">
    <source>
        <dbReference type="ARBA" id="ARBA00035183"/>
    </source>
</evidence>
<keyword evidence="5" id="KW-0687">Ribonucleoprotein</keyword>
<evidence type="ECO:0000256" key="1">
    <source>
        <dbReference type="ARBA" id="ARBA00004173"/>
    </source>
</evidence>
<sequence>MHPSLRLLNLEVSSLQGSRSLYFCSVCRQKARPRPVLARQFVRNSSNETPITERLRRKIWGTDNPPGMKDPYGGQGILERRFKKNQAERQEEQNALAQNKENSQSYENDNDSYEAATTWEGLERIGHMDRLSHRRPSEDQTFTPFVRQRKFTNPGYLSLAAHQAAVEICLMHTLNKPLAKVCKVFSHQEPVFKMIWECRIQSEANGQWSQAVVYPNEQAEEALAYIFNQIGGQREPAVVEETAEETVAETAEETAEETEQEVNESSEPEEFTPELNHSTDPFFGYKDVHDKGFLSLPLNHPATKFAFLKRFSQLSGHLIPDHVANSLATVEHVMNYVSSVPNPKRKNLACFLAEGQELQQLPNVKVFTKKQNRSHKDQELGRKKLIDAELRARGLIQKAT</sequence>
<organism evidence="8 9">
    <name type="scientific">Aspergillus coremiiformis</name>
    <dbReference type="NCBI Taxonomy" id="138285"/>
    <lineage>
        <taxon>Eukaryota</taxon>
        <taxon>Fungi</taxon>
        <taxon>Dikarya</taxon>
        <taxon>Ascomycota</taxon>
        <taxon>Pezizomycotina</taxon>
        <taxon>Eurotiomycetes</taxon>
        <taxon>Eurotiomycetidae</taxon>
        <taxon>Eurotiales</taxon>
        <taxon>Aspergillaceae</taxon>
        <taxon>Aspergillus</taxon>
        <taxon>Aspergillus subgen. Circumdati</taxon>
    </lineage>
</organism>
<evidence type="ECO:0000256" key="5">
    <source>
        <dbReference type="ARBA" id="ARBA00023274"/>
    </source>
</evidence>
<proteinExistence type="inferred from homology"/>
<name>A0A5N6YUS4_9EURO</name>
<dbReference type="InterPro" id="IPR018305">
    <property type="entry name" value="Ribosomal_m50"/>
</dbReference>
<dbReference type="GO" id="GO:1990904">
    <property type="term" value="C:ribonucleoprotein complex"/>
    <property type="evidence" value="ECO:0007669"/>
    <property type="project" value="UniProtKB-KW"/>
</dbReference>
<comment type="subcellular location">
    <subcellularLocation>
        <location evidence="1">Mitochondrion</location>
    </subcellularLocation>
</comment>
<dbReference type="GO" id="GO:0005739">
    <property type="term" value="C:mitochondrion"/>
    <property type="evidence" value="ECO:0007669"/>
    <property type="project" value="UniProtKB-SubCell"/>
</dbReference>
<feature type="compositionally biased region" description="Acidic residues" evidence="7">
    <location>
        <begin position="249"/>
        <end position="272"/>
    </location>
</feature>
<evidence type="ECO:0000256" key="3">
    <source>
        <dbReference type="ARBA" id="ARBA00022980"/>
    </source>
</evidence>
<dbReference type="Pfam" id="PF10501">
    <property type="entry name" value="Ribosomal_L50"/>
    <property type="match status" value="1"/>
</dbReference>
<evidence type="ECO:0000256" key="4">
    <source>
        <dbReference type="ARBA" id="ARBA00023128"/>
    </source>
</evidence>
<dbReference type="AlphaFoldDB" id="A0A5N6YUS4"/>
<keyword evidence="4" id="KW-0496">Mitochondrion</keyword>
<feature type="region of interest" description="Disordered" evidence="7">
    <location>
        <begin position="249"/>
        <end position="274"/>
    </location>
</feature>
<keyword evidence="9" id="KW-1185">Reference proteome</keyword>
<dbReference type="Proteomes" id="UP000327118">
    <property type="component" value="Unassembled WGS sequence"/>
</dbReference>
<protein>
    <recommendedName>
        <fullName evidence="6">Large ribosomal subunit protein mL50</fullName>
    </recommendedName>
</protein>
<dbReference type="EMBL" id="ML739328">
    <property type="protein sequence ID" value="KAE8349245.1"/>
    <property type="molecule type" value="Genomic_DNA"/>
</dbReference>